<dbReference type="EMBL" id="CP001841">
    <property type="protein sequence ID" value="AEF80791.1"/>
    <property type="molecule type" value="Genomic_DNA"/>
</dbReference>
<keyword evidence="10" id="KW-0902">Two-component regulatory system</keyword>
<dbReference type="Pfam" id="PF06580">
    <property type="entry name" value="His_kinase"/>
    <property type="match status" value="1"/>
</dbReference>
<dbReference type="GO" id="GO:0005886">
    <property type="term" value="C:plasma membrane"/>
    <property type="evidence" value="ECO:0007669"/>
    <property type="project" value="UniProtKB-SubCell"/>
</dbReference>
<dbReference type="eggNOG" id="COG2972">
    <property type="taxonomic scope" value="Bacteria"/>
</dbReference>
<dbReference type="Gene3D" id="3.30.565.10">
    <property type="entry name" value="Histidine kinase-like ATPase, C-terminal domain"/>
    <property type="match status" value="1"/>
</dbReference>
<evidence type="ECO:0000256" key="6">
    <source>
        <dbReference type="ARBA" id="ARBA00022741"/>
    </source>
</evidence>
<dbReference type="PANTHER" id="PTHR34220">
    <property type="entry name" value="SENSOR HISTIDINE KINASE YPDA"/>
    <property type="match status" value="1"/>
</dbReference>
<dbReference type="SUPFAM" id="SSF55874">
    <property type="entry name" value="ATPase domain of HSP90 chaperone/DNA topoisomerase II/histidine kinase"/>
    <property type="match status" value="1"/>
</dbReference>
<evidence type="ECO:0000259" key="13">
    <source>
        <dbReference type="Pfam" id="PF06580"/>
    </source>
</evidence>
<evidence type="ECO:0000256" key="12">
    <source>
        <dbReference type="SAM" id="Phobius"/>
    </source>
</evidence>
<dbReference type="InParanoid" id="F5YF38"/>
<evidence type="ECO:0000256" key="3">
    <source>
        <dbReference type="ARBA" id="ARBA00022553"/>
    </source>
</evidence>
<dbReference type="GO" id="GO:0005524">
    <property type="term" value="F:ATP binding"/>
    <property type="evidence" value="ECO:0007669"/>
    <property type="project" value="UniProtKB-KW"/>
</dbReference>
<keyword evidence="11 12" id="KW-0472">Membrane</keyword>
<keyword evidence="6" id="KW-0547">Nucleotide-binding</keyword>
<dbReference type="STRING" id="545695.TREAZ_2529"/>
<keyword evidence="8" id="KW-0067">ATP-binding</keyword>
<keyword evidence="7 14" id="KW-0418">Kinase</keyword>
<evidence type="ECO:0000256" key="1">
    <source>
        <dbReference type="ARBA" id="ARBA00004651"/>
    </source>
</evidence>
<accession>F5YF38</accession>
<proteinExistence type="predicted"/>
<comment type="subcellular location">
    <subcellularLocation>
        <location evidence="1">Cell membrane</location>
        <topology evidence="1">Multi-pass membrane protein</topology>
    </subcellularLocation>
</comment>
<dbReference type="InterPro" id="IPR010559">
    <property type="entry name" value="Sig_transdc_His_kin_internal"/>
</dbReference>
<evidence type="ECO:0000256" key="11">
    <source>
        <dbReference type="ARBA" id="ARBA00023136"/>
    </source>
</evidence>
<feature type="transmembrane region" description="Helical" evidence="12">
    <location>
        <begin position="326"/>
        <end position="345"/>
    </location>
</feature>
<evidence type="ECO:0000256" key="5">
    <source>
        <dbReference type="ARBA" id="ARBA00022692"/>
    </source>
</evidence>
<keyword evidence="15" id="KW-1185">Reference proteome</keyword>
<evidence type="ECO:0000256" key="2">
    <source>
        <dbReference type="ARBA" id="ARBA00022475"/>
    </source>
</evidence>
<dbReference type="Proteomes" id="UP000009222">
    <property type="component" value="Chromosome"/>
</dbReference>
<dbReference type="PANTHER" id="PTHR34220:SF11">
    <property type="entry name" value="SENSOR PROTEIN KINASE HPTS"/>
    <property type="match status" value="1"/>
</dbReference>
<sequence length="630" mass="71387">MFSPQGVSFYYKVDFSVSYMDKTAKITLNSSTSHMKFRTRLILTYSLLFTIVLTLIAIIFETYNLQHLEQTTRLDLDVLSKNMSQQLDEIVRPMRFITEFLLSDSKTLSAITILTRADRSEPGAQVFITKAKADVTTALATYCNTANFYRVTFFSEYGDILTSNVMSNTIPDGYAQTDSLSSRERVDAAMGKALVLSPYDDPWDPRSPRKVFSITRLVMGNNVSSYLEVQKPYADLEAIYRLDSTRTINAAALNSRGEVLFSQFDEDTTELLGRMITENPSLKAKPLDRIRGNMAAYYYSPYTDVCTIVIQGSAGMNAAIRDITRITILMALLLCGISIFLVFVLSTRVTAPIRRLIFRMDQTNLDNTEELTYEQRGLPAKFPADDEFVQLYQSYNHLIKRLNLAKHKEGQMSLLHLQSEFDALQAQVNPHFLYNVLNVISHQGLKSGNETICEICEELASMLRYSAGTSRRLVTVREELDYVRHYLYLLKTRYLNKLSYEVDAQGRVMEQEMPKIVVQQLVENAVTHGYKDTGKNMLIGIRGWIEDGFWFIEVKNNGDGFDPAKKAQLEQQMAELRNRIQEGNLNIDIGGMGLLTIYARLLILFGTKAVLEIAECPEGTMVKIGAACTK</sequence>
<keyword evidence="3" id="KW-0597">Phosphoprotein</keyword>
<reference evidence="14 15" key="2">
    <citation type="journal article" date="2011" name="ISME J.">
        <title>RNA-seq reveals cooperative metabolic interactions between two termite-gut spirochete species in co-culture.</title>
        <authorList>
            <person name="Rosenthal A.Z."/>
            <person name="Matson E.G."/>
            <person name="Eldar A."/>
            <person name="Leadbetter J.R."/>
        </authorList>
    </citation>
    <scope>NUCLEOTIDE SEQUENCE [LARGE SCALE GENOMIC DNA]</scope>
    <source>
        <strain evidence="15">ATCC BAA-888 / DSM 13862 / ZAS-9</strain>
    </source>
</reference>
<keyword evidence="9 12" id="KW-1133">Transmembrane helix</keyword>
<keyword evidence="2" id="KW-1003">Cell membrane</keyword>
<dbReference type="GO" id="GO:0000155">
    <property type="term" value="F:phosphorelay sensor kinase activity"/>
    <property type="evidence" value="ECO:0007669"/>
    <property type="project" value="InterPro"/>
</dbReference>
<dbReference type="KEGG" id="taz:TREAZ_2529"/>
<dbReference type="InterPro" id="IPR036890">
    <property type="entry name" value="HATPase_C_sf"/>
</dbReference>
<keyword evidence="5 12" id="KW-0812">Transmembrane</keyword>
<evidence type="ECO:0000313" key="15">
    <source>
        <dbReference type="Proteomes" id="UP000009222"/>
    </source>
</evidence>
<dbReference type="InterPro" id="IPR050640">
    <property type="entry name" value="Bact_2-comp_sensor_kinase"/>
</dbReference>
<evidence type="ECO:0000256" key="10">
    <source>
        <dbReference type="ARBA" id="ARBA00023012"/>
    </source>
</evidence>
<evidence type="ECO:0000256" key="7">
    <source>
        <dbReference type="ARBA" id="ARBA00022777"/>
    </source>
</evidence>
<reference evidence="15" key="1">
    <citation type="submission" date="2009-12" db="EMBL/GenBank/DDBJ databases">
        <title>Complete sequence of Treponema azotonutricium strain ZAS-9.</title>
        <authorList>
            <person name="Tetu S.G."/>
            <person name="Matson E."/>
            <person name="Ren Q."/>
            <person name="Seshadri R."/>
            <person name="Elbourne L."/>
            <person name="Hassan K.A."/>
            <person name="Durkin A."/>
            <person name="Radune D."/>
            <person name="Mohamoud Y."/>
            <person name="Shay R."/>
            <person name="Jin S."/>
            <person name="Zhang X."/>
            <person name="Lucey K."/>
            <person name="Ballor N.R."/>
            <person name="Ottesen E."/>
            <person name="Rosenthal R."/>
            <person name="Allen A."/>
            <person name="Leadbetter J.R."/>
            <person name="Paulsen I.T."/>
        </authorList>
    </citation>
    <scope>NUCLEOTIDE SEQUENCE [LARGE SCALE GENOMIC DNA]</scope>
    <source>
        <strain evidence="15">ATCC BAA-888 / DSM 13862 / ZAS-9</strain>
    </source>
</reference>
<keyword evidence="4" id="KW-0808">Transferase</keyword>
<feature type="domain" description="Signal transduction histidine kinase internal region" evidence="13">
    <location>
        <begin position="420"/>
        <end position="498"/>
    </location>
</feature>
<evidence type="ECO:0000256" key="4">
    <source>
        <dbReference type="ARBA" id="ARBA00022679"/>
    </source>
</evidence>
<dbReference type="Gene3D" id="6.10.340.10">
    <property type="match status" value="1"/>
</dbReference>
<evidence type="ECO:0000256" key="8">
    <source>
        <dbReference type="ARBA" id="ARBA00022840"/>
    </source>
</evidence>
<organism evidence="14 15">
    <name type="scientific">Leadbettera azotonutricia (strain ATCC BAA-888 / DSM 13862 / ZAS-9)</name>
    <name type="common">Treponema azotonutricium</name>
    <dbReference type="NCBI Taxonomy" id="545695"/>
    <lineage>
        <taxon>Bacteria</taxon>
        <taxon>Pseudomonadati</taxon>
        <taxon>Spirochaetota</taxon>
        <taxon>Spirochaetia</taxon>
        <taxon>Spirochaetales</taxon>
        <taxon>Breznakiellaceae</taxon>
        <taxon>Leadbettera</taxon>
    </lineage>
</organism>
<evidence type="ECO:0000256" key="9">
    <source>
        <dbReference type="ARBA" id="ARBA00022989"/>
    </source>
</evidence>
<gene>
    <name evidence="14" type="ordered locus">TREAZ_2529</name>
</gene>
<dbReference type="HOGENOM" id="CLU_020473_6_1_12"/>
<evidence type="ECO:0000313" key="14">
    <source>
        <dbReference type="EMBL" id="AEF80791.1"/>
    </source>
</evidence>
<name>F5YF38_LEAAZ</name>
<dbReference type="AlphaFoldDB" id="F5YF38"/>
<feature type="transmembrane region" description="Helical" evidence="12">
    <location>
        <begin position="41"/>
        <end position="60"/>
    </location>
</feature>
<protein>
    <submittedName>
        <fullName evidence="14">Putative histidine kinase internal region</fullName>
    </submittedName>
</protein>